<dbReference type="GeneID" id="37019591"/>
<protein>
    <recommendedName>
        <fullName evidence="5">EXPERA domain-containing protein</fullName>
    </recommendedName>
</protein>
<dbReference type="EMBL" id="KZ819604">
    <property type="protein sequence ID" value="PWN33472.1"/>
    <property type="molecule type" value="Genomic_DNA"/>
</dbReference>
<evidence type="ECO:0000313" key="4">
    <source>
        <dbReference type="Proteomes" id="UP000245771"/>
    </source>
</evidence>
<keyword evidence="2" id="KW-1133">Transmembrane helix</keyword>
<feature type="transmembrane region" description="Helical" evidence="2">
    <location>
        <begin position="106"/>
        <end position="127"/>
    </location>
</feature>
<feature type="transmembrane region" description="Helical" evidence="2">
    <location>
        <begin position="147"/>
        <end position="171"/>
    </location>
</feature>
<accession>A0A316V7N8</accession>
<dbReference type="RefSeq" id="XP_025353774.1">
    <property type="nucleotide sequence ID" value="XM_025497810.1"/>
</dbReference>
<evidence type="ECO:0008006" key="5">
    <source>
        <dbReference type="Google" id="ProtNLM"/>
    </source>
</evidence>
<organism evidence="3 4">
    <name type="scientific">Meira miltonrushii</name>
    <dbReference type="NCBI Taxonomy" id="1280837"/>
    <lineage>
        <taxon>Eukaryota</taxon>
        <taxon>Fungi</taxon>
        <taxon>Dikarya</taxon>
        <taxon>Basidiomycota</taxon>
        <taxon>Ustilaginomycotina</taxon>
        <taxon>Exobasidiomycetes</taxon>
        <taxon>Exobasidiales</taxon>
        <taxon>Brachybasidiaceae</taxon>
        <taxon>Meira</taxon>
    </lineage>
</organism>
<proteinExistence type="predicted"/>
<name>A0A316V7N8_9BASI</name>
<gene>
    <name evidence="3" type="ORF">FA14DRAFT_156167</name>
</gene>
<evidence type="ECO:0000256" key="1">
    <source>
        <dbReference type="SAM" id="MobiDB-lite"/>
    </source>
</evidence>
<dbReference type="AlphaFoldDB" id="A0A316V7N8"/>
<dbReference type="PANTHER" id="PTHR37919:SF2">
    <property type="entry name" value="EXPERA DOMAIN-CONTAINING PROTEIN"/>
    <property type="match status" value="1"/>
</dbReference>
<feature type="region of interest" description="Disordered" evidence="1">
    <location>
        <begin position="185"/>
        <end position="213"/>
    </location>
</feature>
<keyword evidence="2" id="KW-0812">Transmembrane</keyword>
<keyword evidence="4" id="KW-1185">Reference proteome</keyword>
<dbReference type="InParanoid" id="A0A316V7N8"/>
<sequence length="213" mass="23954">MAAAKATTVLDPPKWILGWFIISSFIVMWDTGYILGRPHTFKGGKWHFLWQPYDLYGDVDLIYSKRFYELHNGFTLAQGLMNIVETILNFSYVYLAAYQSNARLRAIAPVIGFTAAIATFWKTVLYWAQDWASGPKGWGYTGHNTAYNFIVIFFLPNFQWILFPAAIAFSLGRTMSQSLIQAAGLAGPAGGTRSRTRKSSTPTTSRRKSVKAQ</sequence>
<dbReference type="PANTHER" id="PTHR37919">
    <property type="entry name" value="PROTEIN CBG05606"/>
    <property type="match status" value="1"/>
</dbReference>
<dbReference type="STRING" id="1280837.A0A316V7N8"/>
<feature type="transmembrane region" description="Helical" evidence="2">
    <location>
        <begin position="15"/>
        <end position="35"/>
    </location>
</feature>
<evidence type="ECO:0000313" key="3">
    <source>
        <dbReference type="EMBL" id="PWN33472.1"/>
    </source>
</evidence>
<dbReference type="OrthoDB" id="60858at2759"/>
<keyword evidence="2" id="KW-0472">Membrane</keyword>
<reference evidence="3 4" key="1">
    <citation type="journal article" date="2018" name="Mol. Biol. Evol.">
        <title>Broad Genomic Sampling Reveals a Smut Pathogenic Ancestry of the Fungal Clade Ustilaginomycotina.</title>
        <authorList>
            <person name="Kijpornyongpan T."/>
            <person name="Mondo S.J."/>
            <person name="Barry K."/>
            <person name="Sandor L."/>
            <person name="Lee J."/>
            <person name="Lipzen A."/>
            <person name="Pangilinan J."/>
            <person name="LaButti K."/>
            <person name="Hainaut M."/>
            <person name="Henrissat B."/>
            <person name="Grigoriev I.V."/>
            <person name="Spatafora J.W."/>
            <person name="Aime M.C."/>
        </authorList>
    </citation>
    <scope>NUCLEOTIDE SEQUENCE [LARGE SCALE GENOMIC DNA]</scope>
    <source>
        <strain evidence="3 4">MCA 3882</strain>
    </source>
</reference>
<evidence type="ECO:0000256" key="2">
    <source>
        <dbReference type="SAM" id="Phobius"/>
    </source>
</evidence>
<dbReference type="Proteomes" id="UP000245771">
    <property type="component" value="Unassembled WGS sequence"/>
</dbReference>